<accession>A0A2S8BLQ4</accession>
<evidence type="ECO:0000313" key="1">
    <source>
        <dbReference type="EMBL" id="PQM47516.1"/>
    </source>
</evidence>
<organism evidence="1 2">
    <name type="scientific">Mycobacterium talmoniae</name>
    <dbReference type="NCBI Taxonomy" id="1858794"/>
    <lineage>
        <taxon>Bacteria</taxon>
        <taxon>Bacillati</taxon>
        <taxon>Actinomycetota</taxon>
        <taxon>Actinomycetes</taxon>
        <taxon>Mycobacteriales</taxon>
        <taxon>Mycobacteriaceae</taxon>
        <taxon>Mycobacterium</taxon>
    </lineage>
</organism>
<dbReference type="Proteomes" id="UP000238296">
    <property type="component" value="Unassembled WGS sequence"/>
</dbReference>
<sequence length="88" mass="9498">MAVGGAVEQLRRGERLRDDAEKRQLHLAGAQHGAGHGVLEARWGQVEGVVVGLQRMRAALQVLVRSLADPLNTVFTRQAVKLHSGILA</sequence>
<name>A0A2S8BLQ4_9MYCO</name>
<dbReference type="AlphaFoldDB" id="A0A2S8BLQ4"/>
<comment type="caution">
    <text evidence="1">The sequence shown here is derived from an EMBL/GenBank/DDBJ whole genome shotgun (WGS) entry which is preliminary data.</text>
</comment>
<dbReference type="EMBL" id="PPEA01000323">
    <property type="protein sequence ID" value="PQM47516.1"/>
    <property type="molecule type" value="Genomic_DNA"/>
</dbReference>
<gene>
    <name evidence="1" type="ORF">C1Y40_02281</name>
</gene>
<evidence type="ECO:0000313" key="2">
    <source>
        <dbReference type="Proteomes" id="UP000238296"/>
    </source>
</evidence>
<reference evidence="1 2" key="1">
    <citation type="journal article" date="2017" name="Int. J. Syst. Evol. Microbiol.">
        <title>Mycobacterium talmoniae sp. nov., a slowly growing mycobacterium isolated from human respiratory samples.</title>
        <authorList>
            <person name="Davidson R.M."/>
            <person name="DeGroote M.A."/>
            <person name="Marola J.L."/>
            <person name="Buss S."/>
            <person name="Jones V."/>
            <person name="McNeil M.R."/>
            <person name="Freifeld A.G."/>
            <person name="Elaine Epperson L."/>
            <person name="Hasan N.A."/>
            <person name="Jackson M."/>
            <person name="Iwen P.C."/>
            <person name="Salfinger M."/>
            <person name="Strong M."/>
        </authorList>
    </citation>
    <scope>NUCLEOTIDE SEQUENCE [LARGE SCALE GENOMIC DNA]</scope>
    <source>
        <strain evidence="1 2">ATCC BAA-2683</strain>
    </source>
</reference>
<proteinExistence type="predicted"/>
<protein>
    <submittedName>
        <fullName evidence="1">Uncharacterized protein</fullName>
    </submittedName>
</protein>